<dbReference type="GO" id="GO:0004673">
    <property type="term" value="F:protein histidine kinase activity"/>
    <property type="evidence" value="ECO:0007669"/>
    <property type="project" value="UniProtKB-EC"/>
</dbReference>
<dbReference type="InterPro" id="IPR000700">
    <property type="entry name" value="PAS-assoc_C"/>
</dbReference>
<evidence type="ECO:0000256" key="5">
    <source>
        <dbReference type="ARBA" id="ARBA00022777"/>
    </source>
</evidence>
<organism evidence="10 11">
    <name type="scientific">Methanospirillum lacunae</name>
    <dbReference type="NCBI Taxonomy" id="668570"/>
    <lineage>
        <taxon>Archaea</taxon>
        <taxon>Methanobacteriati</taxon>
        <taxon>Methanobacteriota</taxon>
        <taxon>Stenosarchaea group</taxon>
        <taxon>Methanomicrobia</taxon>
        <taxon>Methanomicrobiales</taxon>
        <taxon>Methanospirillaceae</taxon>
        <taxon>Methanospirillum</taxon>
    </lineage>
</organism>
<dbReference type="PROSITE" id="PS50113">
    <property type="entry name" value="PAC"/>
    <property type="match status" value="4"/>
</dbReference>
<dbReference type="InterPro" id="IPR001610">
    <property type="entry name" value="PAC"/>
</dbReference>
<keyword evidence="11" id="KW-1185">Reference proteome</keyword>
<dbReference type="InterPro" id="IPR036388">
    <property type="entry name" value="WH-like_DNA-bd_sf"/>
</dbReference>
<feature type="domain" description="PAC" evidence="9">
    <location>
        <begin position="843"/>
        <end position="889"/>
    </location>
</feature>
<dbReference type="SUPFAM" id="SSF55781">
    <property type="entry name" value="GAF domain-like"/>
    <property type="match status" value="1"/>
</dbReference>
<dbReference type="InterPro" id="IPR013656">
    <property type="entry name" value="PAS_4"/>
</dbReference>
<evidence type="ECO:0000256" key="6">
    <source>
        <dbReference type="ARBA" id="ARBA00023015"/>
    </source>
</evidence>
<feature type="domain" description="PAC" evidence="9">
    <location>
        <begin position="396"/>
        <end position="446"/>
    </location>
</feature>
<reference evidence="10 11" key="1">
    <citation type="submission" date="2018-05" db="EMBL/GenBank/DDBJ databases">
        <title>Draft genome of Methanospirillum lacunae Ki8-1.</title>
        <authorList>
            <person name="Dueholm M.S."/>
            <person name="Nielsen P.H."/>
            <person name="Bakmann L.F."/>
            <person name="Otzen D.E."/>
        </authorList>
    </citation>
    <scope>NUCLEOTIDE SEQUENCE [LARGE SCALE GENOMIC DNA]</scope>
    <source>
        <strain evidence="10 11">Ki8-1</strain>
    </source>
</reference>
<dbReference type="AlphaFoldDB" id="A0A2V2MYK5"/>
<name>A0A2V2MYK5_9EURY</name>
<evidence type="ECO:0000256" key="4">
    <source>
        <dbReference type="ARBA" id="ARBA00022679"/>
    </source>
</evidence>
<proteinExistence type="predicted"/>
<dbReference type="Pfam" id="PF13426">
    <property type="entry name" value="PAS_9"/>
    <property type="match status" value="2"/>
</dbReference>
<keyword evidence="7" id="KW-0804">Transcription</keyword>
<dbReference type="Proteomes" id="UP000245657">
    <property type="component" value="Unassembled WGS sequence"/>
</dbReference>
<dbReference type="EMBL" id="QGMY01000008">
    <property type="protein sequence ID" value="PWR71395.1"/>
    <property type="molecule type" value="Genomic_DNA"/>
</dbReference>
<sequence>MQMTSRNNAIFEDIISAFSHGKRYLSISEVAQLCGHHRHTVARYLDSLVLSGRLEMREHGQKKKYYIADVKPESSLLNFSSHILIILNTDLTIRWVNDTFLRLFNSTSESVIGLSIESLQLERIFGPAFTQEVRIVSAGETRSFETTIDQDEHTRTYLFTISSVSFFQERPALVINGEDITEKHTLLEAIRVNESNLRLITESVRDIIIRWDVEGIISYVSPACAMLTGFVSQEIKGSNISEFIHPDDYAALRKELRDVSGFVHKPPASFRFKNLNGEWIWFETTTTPLLSESGEIEEFISVWRDITERLEAETRLALSEEKYRRLFQSAKDAIILMKLESNLSGIESLEMNNNASLMIQYSQSEFSSLGISDLVREEDYPLIEDIIRTFIENRQAFFEIDLIRRDGSILPVEVNVHLFSLQEKPVALAIARDITERRRIEAEIQEALLRLEYILEFLPDPVFVLDTNGVVTGWNREIEDLTGVSKHEIIGKAGYAYTEALYGENVPILPDYILTRDSSILSRYKHPVIEGDTIMVDIQTRNPVTGVLMWFWIKAAPLYDIQGNVIGVIETLRDITARKLMELEIKRQNEIFEAISQAGSNILQSTNFQDCVQKTIRLIGEAADVSGICLFEKKRDSNPLTSIPFKGSWFSDPYSYEFSRFYREFESSNATSYQVIKELVAEGKTVFRLVKNLPELDQVVFDLAGIASILLVPVIIDGEIRGSVGFLESKFERVWSKKEIYAMEIASSLIGSTIVRFQSREALARSERQFRTLAQNIPGIVFRISLSDSDVEFYNDHFETLTGYSAKELASGQISSLIPLILAEEKDQVIQTKMNAIISGKPYDLQYRIIDKQGRVRMLSERGRPVSDESGRVVSIDGIIQDITDQQDL</sequence>
<dbReference type="InterPro" id="IPR013655">
    <property type="entry name" value="PAS_fold_3"/>
</dbReference>
<dbReference type="EC" id="2.7.13.3" evidence="2"/>
<feature type="domain" description="PAC" evidence="9">
    <location>
        <begin position="534"/>
        <end position="587"/>
    </location>
</feature>
<protein>
    <recommendedName>
        <fullName evidence="2">histidine kinase</fullName>
        <ecNumber evidence="2">2.7.13.3</ecNumber>
    </recommendedName>
</protein>
<dbReference type="RefSeq" id="WP_109969013.1">
    <property type="nucleotide sequence ID" value="NZ_CP176093.1"/>
</dbReference>
<evidence type="ECO:0000256" key="7">
    <source>
        <dbReference type="ARBA" id="ARBA00023163"/>
    </source>
</evidence>
<evidence type="ECO:0000313" key="10">
    <source>
        <dbReference type="EMBL" id="PWR71395.1"/>
    </source>
</evidence>
<evidence type="ECO:0000256" key="1">
    <source>
        <dbReference type="ARBA" id="ARBA00000085"/>
    </source>
</evidence>
<dbReference type="PROSITE" id="PS50112">
    <property type="entry name" value="PAS"/>
    <property type="match status" value="4"/>
</dbReference>
<evidence type="ECO:0000259" key="9">
    <source>
        <dbReference type="PROSITE" id="PS50113"/>
    </source>
</evidence>
<dbReference type="PANTHER" id="PTHR43304">
    <property type="entry name" value="PHYTOCHROME-LIKE PROTEIN CPH1"/>
    <property type="match status" value="1"/>
</dbReference>
<keyword evidence="5" id="KW-0418">Kinase</keyword>
<keyword evidence="3" id="KW-0597">Phosphoprotein</keyword>
<accession>A0A2V2MYK5</accession>
<feature type="domain" description="PAC" evidence="9">
    <location>
        <begin position="266"/>
        <end position="318"/>
    </location>
</feature>
<dbReference type="GeneID" id="97546977"/>
<dbReference type="InterPro" id="IPR052162">
    <property type="entry name" value="Sensor_kinase/Photoreceptor"/>
</dbReference>
<dbReference type="PANTHER" id="PTHR43304:SF1">
    <property type="entry name" value="PAC DOMAIN-CONTAINING PROTEIN"/>
    <property type="match status" value="1"/>
</dbReference>
<comment type="caution">
    <text evidence="10">The sequence shown here is derived from an EMBL/GenBank/DDBJ whole genome shotgun (WGS) entry which is preliminary data.</text>
</comment>
<dbReference type="SMART" id="SM00091">
    <property type="entry name" value="PAS"/>
    <property type="match status" value="5"/>
</dbReference>
<dbReference type="Gene3D" id="3.30.450.40">
    <property type="match status" value="1"/>
</dbReference>
<evidence type="ECO:0000313" key="11">
    <source>
        <dbReference type="Proteomes" id="UP000245657"/>
    </source>
</evidence>
<evidence type="ECO:0000256" key="2">
    <source>
        <dbReference type="ARBA" id="ARBA00012438"/>
    </source>
</evidence>
<dbReference type="CDD" id="cd00130">
    <property type="entry name" value="PAS"/>
    <property type="match status" value="4"/>
</dbReference>
<keyword evidence="6" id="KW-0805">Transcription regulation</keyword>
<feature type="domain" description="PAS" evidence="8">
    <location>
        <begin position="447"/>
        <end position="492"/>
    </location>
</feature>
<dbReference type="SUPFAM" id="SSF55785">
    <property type="entry name" value="PYP-like sensor domain (PAS domain)"/>
    <property type="match status" value="5"/>
</dbReference>
<dbReference type="SMART" id="SM00086">
    <property type="entry name" value="PAC"/>
    <property type="match status" value="4"/>
</dbReference>
<comment type="catalytic activity">
    <reaction evidence="1">
        <text>ATP + protein L-histidine = ADP + protein N-phospho-L-histidine.</text>
        <dbReference type="EC" id="2.7.13.3"/>
    </reaction>
</comment>
<dbReference type="NCBIfam" id="TIGR00229">
    <property type="entry name" value="sensory_box"/>
    <property type="match status" value="4"/>
</dbReference>
<feature type="domain" description="PAS" evidence="8">
    <location>
        <begin position="319"/>
        <end position="394"/>
    </location>
</feature>
<dbReference type="Gene3D" id="3.30.450.20">
    <property type="entry name" value="PAS domain"/>
    <property type="match status" value="5"/>
</dbReference>
<evidence type="ECO:0000259" key="8">
    <source>
        <dbReference type="PROSITE" id="PS50112"/>
    </source>
</evidence>
<feature type="domain" description="PAS" evidence="8">
    <location>
        <begin position="193"/>
        <end position="259"/>
    </location>
</feature>
<dbReference type="Gene3D" id="1.10.10.10">
    <property type="entry name" value="Winged helix-like DNA-binding domain superfamily/Winged helix DNA-binding domain"/>
    <property type="match status" value="1"/>
</dbReference>
<dbReference type="Pfam" id="PF08448">
    <property type="entry name" value="PAS_4"/>
    <property type="match status" value="2"/>
</dbReference>
<feature type="domain" description="PAS" evidence="8">
    <location>
        <begin position="766"/>
        <end position="841"/>
    </location>
</feature>
<dbReference type="InterPro" id="IPR035965">
    <property type="entry name" value="PAS-like_dom_sf"/>
</dbReference>
<dbReference type="InterPro" id="IPR029016">
    <property type="entry name" value="GAF-like_dom_sf"/>
</dbReference>
<evidence type="ECO:0000256" key="3">
    <source>
        <dbReference type="ARBA" id="ARBA00022553"/>
    </source>
</evidence>
<keyword evidence="4" id="KW-0808">Transferase</keyword>
<gene>
    <name evidence="10" type="ORF">DK846_11050</name>
</gene>
<dbReference type="InterPro" id="IPR000014">
    <property type="entry name" value="PAS"/>
</dbReference>
<dbReference type="Pfam" id="PF08447">
    <property type="entry name" value="PAS_3"/>
    <property type="match status" value="1"/>
</dbReference>